<sequence length="397" mass="45006">MIVAKKVLKQMEETGWIRRMFEEGIVMKKTYGDDNVYDFSLGNPDIEPPETLRQALIDALQHPVPGMHRYMPNNGYEEVRENVASYLREIHKVNFSTKHVYMSAGSAGGLNILLKSMLSKGDEVIVPTPYFMEFKYYIESHGGVIKLVDTQDDFQLDINKIEEAITKKTKIILLNSPNNPTGTVYSEETLRELASLLYKERKAGRKICIVSDDAYKKLVYGDVPLPNIFQIYDLVIAVTSHSKDLAIPGERIGYIAISPSIEEADSLISALMFSSRALGFVNAPALFQRIIGNFQNNSVNIDAYREKRDVMYNTLMDAGFECVKPTGAFYLFPKSPIPDELQFVRILQNEERILVVPGRGFGKEGYFRIAYCVPMKKIVGAVEGFKRIGRKYYTRGQ</sequence>
<proteinExistence type="predicted"/>
<evidence type="ECO:0000259" key="1">
    <source>
        <dbReference type="Pfam" id="PF00155"/>
    </source>
</evidence>
<dbReference type="PANTHER" id="PTHR42691:SF1">
    <property type="entry name" value="ASPARTATE AMINOTRANSFERASE YHDR-RELATED"/>
    <property type="match status" value="1"/>
</dbReference>
<organism evidence="2 3">
    <name type="scientific">Syntrophorhabdus aromaticivorans</name>
    <dbReference type="NCBI Taxonomy" id="328301"/>
    <lineage>
        <taxon>Bacteria</taxon>
        <taxon>Pseudomonadati</taxon>
        <taxon>Thermodesulfobacteriota</taxon>
        <taxon>Syntrophorhabdia</taxon>
        <taxon>Syntrophorhabdales</taxon>
        <taxon>Syntrophorhabdaceae</taxon>
        <taxon>Syntrophorhabdus</taxon>
    </lineage>
</organism>
<accession>A0A351U096</accession>
<reference evidence="2" key="1">
    <citation type="journal article" date="2020" name="Biotechnol. Biofuels">
        <title>New insights from the biogas microbiome by comprehensive genome-resolved metagenomics of nearly 1600 species originating from multiple anaerobic digesters.</title>
        <authorList>
            <person name="Campanaro S."/>
            <person name="Treu L."/>
            <person name="Rodriguez-R L.M."/>
            <person name="Kovalovszki A."/>
            <person name="Ziels R.M."/>
            <person name="Maus I."/>
            <person name="Zhu X."/>
            <person name="Kougias P.G."/>
            <person name="Basile A."/>
            <person name="Luo G."/>
            <person name="Schluter A."/>
            <person name="Konstantinidis K.T."/>
            <person name="Angelidaki I."/>
        </authorList>
    </citation>
    <scope>NUCLEOTIDE SEQUENCE</scope>
    <source>
        <strain evidence="2">AS06rmzACSIP_7</strain>
    </source>
</reference>
<reference evidence="2" key="2">
    <citation type="submission" date="2020-01" db="EMBL/GenBank/DDBJ databases">
        <authorList>
            <person name="Campanaro S."/>
        </authorList>
    </citation>
    <scope>NUCLEOTIDE SEQUENCE</scope>
    <source>
        <strain evidence="2">AS06rmzACSIP_7</strain>
    </source>
</reference>
<dbReference type="PANTHER" id="PTHR42691">
    <property type="entry name" value="ASPARTATE AMINOTRANSFERASE YHDR-RELATED"/>
    <property type="match status" value="1"/>
</dbReference>
<protein>
    <submittedName>
        <fullName evidence="2">Pyridoxal phosphate-dependent aminotransferase</fullName>
    </submittedName>
</protein>
<dbReference type="InterPro" id="IPR015424">
    <property type="entry name" value="PyrdxlP-dep_Trfase"/>
</dbReference>
<dbReference type="CDD" id="cd00609">
    <property type="entry name" value="AAT_like"/>
    <property type="match status" value="1"/>
</dbReference>
<evidence type="ECO:0000313" key="2">
    <source>
        <dbReference type="EMBL" id="NLW34919.1"/>
    </source>
</evidence>
<dbReference type="Gene3D" id="3.40.640.10">
    <property type="entry name" value="Type I PLP-dependent aspartate aminotransferase-like (Major domain)"/>
    <property type="match status" value="1"/>
</dbReference>
<dbReference type="SUPFAM" id="SSF53383">
    <property type="entry name" value="PLP-dependent transferases"/>
    <property type="match status" value="1"/>
</dbReference>
<dbReference type="EMBL" id="JAAYEE010000095">
    <property type="protein sequence ID" value="NLW34919.1"/>
    <property type="molecule type" value="Genomic_DNA"/>
</dbReference>
<dbReference type="NCBIfam" id="NF005305">
    <property type="entry name" value="PRK06836.1"/>
    <property type="match status" value="1"/>
</dbReference>
<dbReference type="Proteomes" id="UP000777265">
    <property type="component" value="Unassembled WGS sequence"/>
</dbReference>
<keyword evidence="2" id="KW-0032">Aminotransferase</keyword>
<keyword evidence="2" id="KW-0808">Transferase</keyword>
<dbReference type="GO" id="GO:0030170">
    <property type="term" value="F:pyridoxal phosphate binding"/>
    <property type="evidence" value="ECO:0007669"/>
    <property type="project" value="InterPro"/>
</dbReference>
<dbReference type="InterPro" id="IPR015421">
    <property type="entry name" value="PyrdxlP-dep_Trfase_major"/>
</dbReference>
<dbReference type="Pfam" id="PF00155">
    <property type="entry name" value="Aminotran_1_2"/>
    <property type="match status" value="1"/>
</dbReference>
<name>A0A351U096_9BACT</name>
<dbReference type="Gene3D" id="3.90.1150.10">
    <property type="entry name" value="Aspartate Aminotransferase, domain 1"/>
    <property type="match status" value="1"/>
</dbReference>
<dbReference type="STRING" id="909663.GCA_000512235_01795"/>
<feature type="domain" description="Aminotransferase class I/classII large" evidence="1">
    <location>
        <begin position="36"/>
        <end position="381"/>
    </location>
</feature>
<dbReference type="AlphaFoldDB" id="A0A351U096"/>
<comment type="caution">
    <text evidence="2">The sequence shown here is derived from an EMBL/GenBank/DDBJ whole genome shotgun (WGS) entry which is preliminary data.</text>
</comment>
<dbReference type="InterPro" id="IPR004839">
    <property type="entry name" value="Aminotransferase_I/II_large"/>
</dbReference>
<evidence type="ECO:0000313" key="3">
    <source>
        <dbReference type="Proteomes" id="UP000777265"/>
    </source>
</evidence>
<dbReference type="PRINTS" id="PR00753">
    <property type="entry name" value="ACCSYNTHASE"/>
</dbReference>
<gene>
    <name evidence="2" type="ORF">GXY80_05470</name>
</gene>
<dbReference type="GO" id="GO:0008483">
    <property type="term" value="F:transaminase activity"/>
    <property type="evidence" value="ECO:0007669"/>
    <property type="project" value="UniProtKB-KW"/>
</dbReference>
<dbReference type="InterPro" id="IPR015422">
    <property type="entry name" value="PyrdxlP-dep_Trfase_small"/>
</dbReference>